<dbReference type="Gene3D" id="3.30.930.10">
    <property type="entry name" value="Bira Bifunctional Protein, Domain 2"/>
    <property type="match status" value="1"/>
</dbReference>
<dbReference type="PANTHER" id="PTHR43450">
    <property type="entry name" value="ASPARTYL-TRNA SYNTHETASE"/>
    <property type="match status" value="1"/>
</dbReference>
<dbReference type="PRINTS" id="PR01042">
    <property type="entry name" value="TRNASYNTHASP"/>
</dbReference>
<evidence type="ECO:0000256" key="4">
    <source>
        <dbReference type="ARBA" id="ARBA00022598"/>
    </source>
</evidence>
<comment type="subcellular location">
    <subcellularLocation>
        <location evidence="1">Cytoplasm</location>
    </subcellularLocation>
</comment>
<protein>
    <recommendedName>
        <fullName evidence="9">Aminoacyl-transfer RNA synthetases class-II family profile domain-containing protein</fullName>
    </recommendedName>
</protein>
<keyword evidence="5" id="KW-0547">Nucleotide-binding</keyword>
<feature type="domain" description="Aminoacyl-transfer RNA synthetases class-II family profile" evidence="9">
    <location>
        <begin position="63"/>
        <end position="158"/>
    </location>
</feature>
<dbReference type="GO" id="GO:0006422">
    <property type="term" value="P:aspartyl-tRNA aminoacylation"/>
    <property type="evidence" value="ECO:0007669"/>
    <property type="project" value="InterPro"/>
</dbReference>
<evidence type="ECO:0000259" key="9">
    <source>
        <dbReference type="PROSITE" id="PS50862"/>
    </source>
</evidence>
<dbReference type="SUPFAM" id="SSF55681">
    <property type="entry name" value="Class II aaRS and biotin synthetases"/>
    <property type="match status" value="1"/>
</dbReference>
<evidence type="ECO:0000256" key="3">
    <source>
        <dbReference type="ARBA" id="ARBA00022490"/>
    </source>
</evidence>
<dbReference type="PANTHER" id="PTHR43450:SF1">
    <property type="entry name" value="ASPARTATE--TRNA LIGASE, CYTOPLASMIC"/>
    <property type="match status" value="1"/>
</dbReference>
<evidence type="ECO:0000256" key="8">
    <source>
        <dbReference type="ARBA" id="ARBA00023146"/>
    </source>
</evidence>
<keyword evidence="4" id="KW-0436">Ligase</keyword>
<dbReference type="EMBL" id="BARV01028191">
    <property type="protein sequence ID" value="GAI45308.1"/>
    <property type="molecule type" value="Genomic_DNA"/>
</dbReference>
<evidence type="ECO:0000256" key="7">
    <source>
        <dbReference type="ARBA" id="ARBA00022917"/>
    </source>
</evidence>
<comment type="caution">
    <text evidence="10">The sequence shown here is derived from an EMBL/GenBank/DDBJ whole genome shotgun (WGS) entry which is preliminary data.</text>
</comment>
<accession>X1NNW9</accession>
<reference evidence="10" key="1">
    <citation type="journal article" date="2014" name="Front. Microbiol.">
        <title>High frequency of phylogenetically diverse reductive dehalogenase-homologous genes in deep subseafloor sedimentary metagenomes.</title>
        <authorList>
            <person name="Kawai M."/>
            <person name="Futagami T."/>
            <person name="Toyoda A."/>
            <person name="Takaki Y."/>
            <person name="Nishi S."/>
            <person name="Hori S."/>
            <person name="Arai W."/>
            <person name="Tsubouchi T."/>
            <person name="Morono Y."/>
            <person name="Uchiyama I."/>
            <person name="Ito T."/>
            <person name="Fujiyama A."/>
            <person name="Inagaki F."/>
            <person name="Takami H."/>
        </authorList>
    </citation>
    <scope>NUCLEOTIDE SEQUENCE</scope>
    <source>
        <strain evidence="10">Expedition CK06-06</strain>
    </source>
</reference>
<dbReference type="InterPro" id="IPR004523">
    <property type="entry name" value="Asp-tRNA_synthase_2"/>
</dbReference>
<dbReference type="GO" id="GO:0005524">
    <property type="term" value="F:ATP binding"/>
    <property type="evidence" value="ECO:0007669"/>
    <property type="project" value="UniProtKB-KW"/>
</dbReference>
<evidence type="ECO:0000256" key="5">
    <source>
        <dbReference type="ARBA" id="ARBA00022741"/>
    </source>
</evidence>
<dbReference type="GO" id="GO:0003723">
    <property type="term" value="F:RNA binding"/>
    <property type="evidence" value="ECO:0007669"/>
    <property type="project" value="TreeGrafter"/>
</dbReference>
<gene>
    <name evidence="10" type="ORF">S06H3_45193</name>
</gene>
<comment type="similarity">
    <text evidence="2">Belongs to the class-II aminoacyl-tRNA synthetase family. Type 2 subfamily.</text>
</comment>
<dbReference type="InterPro" id="IPR004364">
    <property type="entry name" value="Aa-tRNA-synt_II"/>
</dbReference>
<dbReference type="GO" id="GO:0017101">
    <property type="term" value="C:aminoacyl-tRNA synthetase multienzyme complex"/>
    <property type="evidence" value="ECO:0007669"/>
    <property type="project" value="TreeGrafter"/>
</dbReference>
<evidence type="ECO:0000313" key="10">
    <source>
        <dbReference type="EMBL" id="GAI45308.1"/>
    </source>
</evidence>
<evidence type="ECO:0000256" key="6">
    <source>
        <dbReference type="ARBA" id="ARBA00022840"/>
    </source>
</evidence>
<keyword evidence="3" id="KW-0963">Cytoplasm</keyword>
<keyword evidence="6" id="KW-0067">ATP-binding</keyword>
<dbReference type="InterPro" id="IPR002312">
    <property type="entry name" value="Asp/Asn-tRNA-synth_IIb"/>
</dbReference>
<keyword evidence="8" id="KW-0030">Aminoacyl-tRNA synthetase</keyword>
<proteinExistence type="inferred from homology"/>
<keyword evidence="7" id="KW-0648">Protein biosynthesis</keyword>
<sequence>KGTVKKMGKAPRGAEIVPNEMRIFSVSQQPLPLDITGRTKAEIDVRLDARVLDLRREENQAIFKVQHAALEAARAFLSKRGFMEVFTPRIIVSATEGGSALFPVVYFTREAFLAQSPQLYKEQLILDFEQVFEIGPFFRAEESHTRRHLSEFISVDIE</sequence>
<dbReference type="InterPro" id="IPR006195">
    <property type="entry name" value="aa-tRNA-synth_II"/>
</dbReference>
<feature type="non-terminal residue" evidence="10">
    <location>
        <position position="1"/>
    </location>
</feature>
<evidence type="ECO:0000256" key="2">
    <source>
        <dbReference type="ARBA" id="ARBA00005312"/>
    </source>
</evidence>
<name>X1NNW9_9ZZZZ</name>
<evidence type="ECO:0000256" key="1">
    <source>
        <dbReference type="ARBA" id="ARBA00004496"/>
    </source>
</evidence>
<organism evidence="10">
    <name type="scientific">marine sediment metagenome</name>
    <dbReference type="NCBI Taxonomy" id="412755"/>
    <lineage>
        <taxon>unclassified sequences</taxon>
        <taxon>metagenomes</taxon>
        <taxon>ecological metagenomes</taxon>
    </lineage>
</organism>
<dbReference type="AlphaFoldDB" id="X1NNW9"/>
<dbReference type="InterPro" id="IPR045864">
    <property type="entry name" value="aa-tRNA-synth_II/BPL/LPL"/>
</dbReference>
<dbReference type="PROSITE" id="PS50862">
    <property type="entry name" value="AA_TRNA_LIGASE_II"/>
    <property type="match status" value="1"/>
</dbReference>
<dbReference type="GO" id="GO:0005829">
    <property type="term" value="C:cytosol"/>
    <property type="evidence" value="ECO:0007669"/>
    <property type="project" value="TreeGrafter"/>
</dbReference>
<dbReference type="GO" id="GO:0004815">
    <property type="term" value="F:aspartate-tRNA ligase activity"/>
    <property type="evidence" value="ECO:0007669"/>
    <property type="project" value="InterPro"/>
</dbReference>
<dbReference type="Pfam" id="PF00152">
    <property type="entry name" value="tRNA-synt_2"/>
    <property type="match status" value="1"/>
</dbReference>